<reference evidence="1 2" key="1">
    <citation type="submission" date="2019-05" db="EMBL/GenBank/DDBJ databases">
        <title>Another draft genome of Portunus trituberculatus and its Hox gene families provides insights of decapod evolution.</title>
        <authorList>
            <person name="Jeong J.-H."/>
            <person name="Song I."/>
            <person name="Kim S."/>
            <person name="Choi T."/>
            <person name="Kim D."/>
            <person name="Ryu S."/>
            <person name="Kim W."/>
        </authorList>
    </citation>
    <scope>NUCLEOTIDE SEQUENCE [LARGE SCALE GENOMIC DNA]</scope>
    <source>
        <tissue evidence="1">Muscle</tissue>
    </source>
</reference>
<comment type="caution">
    <text evidence="1">The sequence shown here is derived from an EMBL/GenBank/DDBJ whole genome shotgun (WGS) entry which is preliminary data.</text>
</comment>
<accession>A0A5B7ICE4</accession>
<proteinExistence type="predicted"/>
<dbReference type="EMBL" id="VSRR010048121">
    <property type="protein sequence ID" value="MPC78324.1"/>
    <property type="molecule type" value="Genomic_DNA"/>
</dbReference>
<gene>
    <name evidence="1" type="ORF">E2C01_072808</name>
</gene>
<evidence type="ECO:0000313" key="1">
    <source>
        <dbReference type="EMBL" id="MPC78324.1"/>
    </source>
</evidence>
<name>A0A5B7ICE4_PORTR</name>
<dbReference type="Proteomes" id="UP000324222">
    <property type="component" value="Unassembled WGS sequence"/>
</dbReference>
<protein>
    <submittedName>
        <fullName evidence="1">Uncharacterized protein</fullName>
    </submittedName>
</protein>
<evidence type="ECO:0000313" key="2">
    <source>
        <dbReference type="Proteomes" id="UP000324222"/>
    </source>
</evidence>
<keyword evidence="2" id="KW-1185">Reference proteome</keyword>
<organism evidence="1 2">
    <name type="scientific">Portunus trituberculatus</name>
    <name type="common">Swimming crab</name>
    <name type="synonym">Neptunus trituberculatus</name>
    <dbReference type="NCBI Taxonomy" id="210409"/>
    <lineage>
        <taxon>Eukaryota</taxon>
        <taxon>Metazoa</taxon>
        <taxon>Ecdysozoa</taxon>
        <taxon>Arthropoda</taxon>
        <taxon>Crustacea</taxon>
        <taxon>Multicrustacea</taxon>
        <taxon>Malacostraca</taxon>
        <taxon>Eumalacostraca</taxon>
        <taxon>Eucarida</taxon>
        <taxon>Decapoda</taxon>
        <taxon>Pleocyemata</taxon>
        <taxon>Brachyura</taxon>
        <taxon>Eubrachyura</taxon>
        <taxon>Portunoidea</taxon>
        <taxon>Portunidae</taxon>
        <taxon>Portuninae</taxon>
        <taxon>Portunus</taxon>
    </lineage>
</organism>
<dbReference type="AlphaFoldDB" id="A0A5B7ICE4"/>
<sequence>MDESMHDRDRLHICYISAARIKEKYLPHHKSHEERDRHENNEQQVPLVVAEGSCELQNVVYIHGTVEFGDRGRGDGCGGHIGGDAAYVCEYVRVVASQKERGCES</sequence>